<dbReference type="Pfam" id="PF24088">
    <property type="entry name" value="DUF7373"/>
    <property type="match status" value="1"/>
</dbReference>
<evidence type="ECO:0008006" key="7">
    <source>
        <dbReference type="Google" id="ProtNLM"/>
    </source>
</evidence>
<evidence type="ECO:0000313" key="6">
    <source>
        <dbReference type="Proteomes" id="UP000186104"/>
    </source>
</evidence>
<feature type="domain" description="DUF7373" evidence="3">
    <location>
        <begin position="60"/>
        <end position="268"/>
    </location>
</feature>
<accession>A0A173LL80</accession>
<dbReference type="KEGG" id="dtm:BJL86_2312"/>
<name>A0A173LL80_9ACTN</name>
<dbReference type="Proteomes" id="UP000186104">
    <property type="component" value="Chromosome"/>
</dbReference>
<dbReference type="AlphaFoldDB" id="A0A173LL80"/>
<keyword evidence="2" id="KW-0732">Signal</keyword>
<dbReference type="InterPro" id="IPR056463">
    <property type="entry name" value="DUF7373_C"/>
</dbReference>
<organism evidence="5 6">
    <name type="scientific">Dietzia timorensis</name>
    <dbReference type="NCBI Taxonomy" id="499555"/>
    <lineage>
        <taxon>Bacteria</taxon>
        <taxon>Bacillati</taxon>
        <taxon>Actinomycetota</taxon>
        <taxon>Actinomycetes</taxon>
        <taxon>Mycobacteriales</taxon>
        <taxon>Dietziaceae</taxon>
        <taxon>Dietzia</taxon>
    </lineage>
</organism>
<dbReference type="EMBL" id="CP015961">
    <property type="protein sequence ID" value="ANI93076.1"/>
    <property type="molecule type" value="Genomic_DNA"/>
</dbReference>
<protein>
    <recommendedName>
        <fullName evidence="7">Secreted protein</fullName>
    </recommendedName>
</protein>
<dbReference type="STRING" id="499555.BJL86_2312"/>
<feature type="chain" id="PRO_5039581332" description="Secreted protein" evidence="2">
    <location>
        <begin position="16"/>
        <end position="432"/>
    </location>
</feature>
<reference evidence="5 6" key="1">
    <citation type="submission" date="2016-06" db="EMBL/GenBank/DDBJ databases">
        <title>Complete genome sequence of a saline-alkali tolerant type strain Dietzia timorensis ID05-A0528T.</title>
        <authorList>
            <person name="Wu X."/>
        </authorList>
    </citation>
    <scope>NUCLEOTIDE SEQUENCE [LARGE SCALE GENOMIC DNA]</scope>
    <source>
        <strain evidence="5 6">ID05-A0528</strain>
    </source>
</reference>
<dbReference type="InterPro" id="IPR055797">
    <property type="entry name" value="DUF7373"/>
</dbReference>
<evidence type="ECO:0000256" key="1">
    <source>
        <dbReference type="SAM" id="MobiDB-lite"/>
    </source>
</evidence>
<gene>
    <name evidence="5" type="ORF">BJL86_2312</name>
</gene>
<feature type="region of interest" description="Disordered" evidence="1">
    <location>
        <begin position="189"/>
        <end position="210"/>
    </location>
</feature>
<feature type="signal peptide" evidence="2">
    <location>
        <begin position="1"/>
        <end position="15"/>
    </location>
</feature>
<evidence type="ECO:0000259" key="3">
    <source>
        <dbReference type="Pfam" id="PF24088"/>
    </source>
</evidence>
<keyword evidence="6" id="KW-1185">Reference proteome</keyword>
<dbReference type="Pfam" id="PF24092">
    <property type="entry name" value="DUF7373_C"/>
    <property type="match status" value="1"/>
</dbReference>
<sequence length="432" mass="46139">MIPLPVALCAVVALAGCSMLGGDGEDAEAGSSTSETAPLDPAALDTGDYPTEPQPEFGETDDSNVVDYETQRLAEYVALPYEIDPVLSERTSVMAHTIRSGQNLIGAGLGYASAAIIGNSDFVYGFVGGGETPTTSINDPQKSLMTGVLRFQSPEGAQSAAAAVTHYMVTGEGAPPEQAAEEAETFTPATPEELPGRPEAKVVSATPYSPTGDPDTEWVFSFAPKGDYITYSFAEVPVGEKQWALDTIAKSLEVQEPLTEQFVGLPTKAQRGDAERPETLIDQDKVLLYTIPDTEDDSNMGGVTMASYGPRGLSHFYSDQRATHDALEKAGADHTGMWDTTVFRAESNEAAQGLLDDFLRIDSDEGYETTESPQGLPDANCEKRIDETGRVDVCYVLNGRYIGVAQELDDTKAVHQKISAQALILEKADQDA</sequence>
<evidence type="ECO:0000256" key="2">
    <source>
        <dbReference type="SAM" id="SignalP"/>
    </source>
</evidence>
<proteinExistence type="predicted"/>
<feature type="domain" description="DUF7373" evidence="4">
    <location>
        <begin position="293"/>
        <end position="425"/>
    </location>
</feature>
<feature type="region of interest" description="Disordered" evidence="1">
    <location>
        <begin position="24"/>
        <end position="62"/>
    </location>
</feature>
<evidence type="ECO:0000259" key="4">
    <source>
        <dbReference type="Pfam" id="PF24092"/>
    </source>
</evidence>
<evidence type="ECO:0000313" key="5">
    <source>
        <dbReference type="EMBL" id="ANI93076.1"/>
    </source>
</evidence>